<dbReference type="KEGG" id="haxz:M0R88_18555"/>
<dbReference type="InterPro" id="IPR035896">
    <property type="entry name" value="AN1-like_Znf"/>
</dbReference>
<evidence type="ECO:0000313" key="6">
    <source>
        <dbReference type="Proteomes" id="UP000830434"/>
    </source>
</evidence>
<dbReference type="AlphaFoldDB" id="A0A8U0II55"/>
<name>A0A8U0II55_9EURY</name>
<feature type="domain" description="AN1-type" evidence="4">
    <location>
        <begin position="7"/>
        <end position="44"/>
    </location>
</feature>
<gene>
    <name evidence="5" type="ORF">M0R88_18555</name>
</gene>
<dbReference type="Pfam" id="PF01428">
    <property type="entry name" value="zf-AN1"/>
    <property type="match status" value="1"/>
</dbReference>
<evidence type="ECO:0000256" key="1">
    <source>
        <dbReference type="ARBA" id="ARBA00022723"/>
    </source>
</evidence>
<dbReference type="InterPro" id="IPR000058">
    <property type="entry name" value="Znf_AN1"/>
</dbReference>
<evidence type="ECO:0000259" key="4">
    <source>
        <dbReference type="SMART" id="SM00154"/>
    </source>
</evidence>
<dbReference type="Gene3D" id="4.10.1110.10">
    <property type="entry name" value="AN1-like Zinc finger"/>
    <property type="match status" value="1"/>
</dbReference>
<evidence type="ECO:0000256" key="3">
    <source>
        <dbReference type="ARBA" id="ARBA00022833"/>
    </source>
</evidence>
<accession>A0A8U0II55</accession>
<keyword evidence="2" id="KW-0863">Zinc-finger</keyword>
<dbReference type="EMBL" id="CP096658">
    <property type="protein sequence ID" value="UPW00488.1"/>
    <property type="molecule type" value="Genomic_DNA"/>
</dbReference>
<keyword evidence="3" id="KW-0862">Zinc</keyword>
<dbReference type="GO" id="GO:0008270">
    <property type="term" value="F:zinc ion binding"/>
    <property type="evidence" value="ECO:0007669"/>
    <property type="project" value="UniProtKB-KW"/>
</dbReference>
<dbReference type="Proteomes" id="UP000830434">
    <property type="component" value="Chromosome"/>
</dbReference>
<dbReference type="RefSeq" id="WP_248654899.1">
    <property type="nucleotide sequence ID" value="NZ_CP096658.1"/>
</dbReference>
<keyword evidence="6" id="KW-1185">Reference proteome</keyword>
<proteinExistence type="predicted"/>
<protein>
    <recommendedName>
        <fullName evidence="4">AN1-type domain-containing protein</fullName>
    </recommendedName>
</protein>
<dbReference type="SMART" id="SM00154">
    <property type="entry name" value="ZnF_AN1"/>
    <property type="match status" value="1"/>
</dbReference>
<reference evidence="5" key="1">
    <citation type="submission" date="2022-04" db="EMBL/GenBank/DDBJ databases">
        <title>Diverse halophilic archaea isolated from saline environments.</title>
        <authorList>
            <person name="Cui H.-L."/>
        </authorList>
    </citation>
    <scope>NUCLEOTIDE SEQUENCE</scope>
    <source>
        <strain evidence="5">XZYJT40</strain>
    </source>
</reference>
<organism evidence="5 6">
    <name type="scientific">Halorussus gelatinilyticus</name>
    <dbReference type="NCBI Taxonomy" id="2937524"/>
    <lineage>
        <taxon>Archaea</taxon>
        <taxon>Methanobacteriati</taxon>
        <taxon>Methanobacteriota</taxon>
        <taxon>Stenosarchaea group</taxon>
        <taxon>Halobacteria</taxon>
        <taxon>Halobacteriales</taxon>
        <taxon>Haladaptataceae</taxon>
        <taxon>Halorussus</taxon>
    </lineage>
</organism>
<keyword evidence="1" id="KW-0479">Metal-binding</keyword>
<sequence length="60" mass="6545">MSPMDTCNQCGEKLVSARGCSYCEGTFCPHHQLPEKHDCPGIEHLSKTGDRFDSGFDGSP</sequence>
<evidence type="ECO:0000256" key="2">
    <source>
        <dbReference type="ARBA" id="ARBA00022771"/>
    </source>
</evidence>
<evidence type="ECO:0000313" key="5">
    <source>
        <dbReference type="EMBL" id="UPW00488.1"/>
    </source>
</evidence>
<dbReference type="SUPFAM" id="SSF118310">
    <property type="entry name" value="AN1-like Zinc finger"/>
    <property type="match status" value="1"/>
</dbReference>
<dbReference type="GeneID" id="72191900"/>